<comment type="subcellular location">
    <subcellularLocation>
        <location evidence="2">Cell projection</location>
    </subcellularLocation>
    <subcellularLocation>
        <location evidence="1">Cytoplasm</location>
        <location evidence="1">Cytoskeleton</location>
    </subcellularLocation>
</comment>
<keyword evidence="17" id="KW-0009">Actin-binding</keyword>
<evidence type="ECO:0000256" key="4">
    <source>
        <dbReference type="ARBA" id="ARBA00022490"/>
    </source>
</evidence>
<dbReference type="PANTHER" id="PTHR46256">
    <property type="entry name" value="AGAP011099-PA"/>
    <property type="match status" value="1"/>
</dbReference>
<evidence type="ECO:0000256" key="6">
    <source>
        <dbReference type="ARBA" id="ARBA00022679"/>
    </source>
</evidence>
<dbReference type="GO" id="GO:0005524">
    <property type="term" value="F:ATP binding"/>
    <property type="evidence" value="ECO:0007669"/>
    <property type="project" value="UniProtKB-UniRule"/>
</dbReference>
<dbReference type="GO" id="GO:0042995">
    <property type="term" value="C:cell projection"/>
    <property type="evidence" value="ECO:0007669"/>
    <property type="project" value="UniProtKB-SubCell"/>
</dbReference>
<evidence type="ECO:0000256" key="10">
    <source>
        <dbReference type="ARBA" id="ARBA00022840"/>
    </source>
</evidence>
<keyword evidence="21" id="KW-1185">Reference proteome</keyword>
<evidence type="ECO:0000256" key="1">
    <source>
        <dbReference type="ARBA" id="ARBA00004245"/>
    </source>
</evidence>
<dbReference type="Gene3D" id="1.10.10.820">
    <property type="match status" value="1"/>
</dbReference>
<dbReference type="Proteomes" id="UP001233999">
    <property type="component" value="Unassembled WGS sequence"/>
</dbReference>
<comment type="catalytic activity">
    <reaction evidence="15">
        <text>L-threonyl-[protein] + ATP = O-phospho-L-threonyl-[protein] + ADP + H(+)</text>
        <dbReference type="Rhea" id="RHEA:46608"/>
        <dbReference type="Rhea" id="RHEA-COMP:11060"/>
        <dbReference type="Rhea" id="RHEA-COMP:11605"/>
        <dbReference type="ChEBI" id="CHEBI:15378"/>
        <dbReference type="ChEBI" id="CHEBI:30013"/>
        <dbReference type="ChEBI" id="CHEBI:30616"/>
        <dbReference type="ChEBI" id="CHEBI:61977"/>
        <dbReference type="ChEBI" id="CHEBI:456216"/>
        <dbReference type="EC" id="2.7.11.1"/>
    </reaction>
</comment>
<evidence type="ECO:0000256" key="16">
    <source>
        <dbReference type="ARBA" id="ARBA00048679"/>
    </source>
</evidence>
<proteinExistence type="inferred from homology"/>
<reference evidence="20" key="1">
    <citation type="journal article" date="2023" name="IScience">
        <title>Live-bearing cockroach genome reveals convergent evolutionary mechanisms linked to viviparity in insects and beyond.</title>
        <authorList>
            <person name="Fouks B."/>
            <person name="Harrison M.C."/>
            <person name="Mikhailova A.A."/>
            <person name="Marchal E."/>
            <person name="English S."/>
            <person name="Carruthers M."/>
            <person name="Jennings E.C."/>
            <person name="Chiamaka E.L."/>
            <person name="Frigard R.A."/>
            <person name="Pippel M."/>
            <person name="Attardo G.M."/>
            <person name="Benoit J.B."/>
            <person name="Bornberg-Bauer E."/>
            <person name="Tobe S.S."/>
        </authorList>
    </citation>
    <scope>NUCLEOTIDE SEQUENCE</scope>
    <source>
        <strain evidence="20">Stay&amp;Tobe</strain>
    </source>
</reference>
<gene>
    <name evidence="20" type="ORF">L9F63_027737</name>
</gene>
<evidence type="ECO:0000256" key="2">
    <source>
        <dbReference type="ARBA" id="ARBA00004316"/>
    </source>
</evidence>
<dbReference type="PROSITE" id="PS50096">
    <property type="entry name" value="IQ"/>
    <property type="match status" value="2"/>
</dbReference>
<evidence type="ECO:0000256" key="15">
    <source>
        <dbReference type="ARBA" id="ARBA00047899"/>
    </source>
</evidence>
<keyword evidence="4" id="KW-0963">Cytoplasm</keyword>
<keyword evidence="11 17" id="KW-0518">Myosin</keyword>
<evidence type="ECO:0000256" key="3">
    <source>
        <dbReference type="ARBA" id="ARBA00012513"/>
    </source>
</evidence>
<dbReference type="GO" id="GO:0030832">
    <property type="term" value="P:regulation of actin filament length"/>
    <property type="evidence" value="ECO:0007669"/>
    <property type="project" value="TreeGrafter"/>
</dbReference>
<dbReference type="PANTHER" id="PTHR46256:SF2">
    <property type="entry name" value="NEITHER INACTIVATION NOR AFTERPOTENTIAL PROTEIN C"/>
    <property type="match status" value="1"/>
</dbReference>
<dbReference type="GO" id="GO:0016459">
    <property type="term" value="C:myosin complex"/>
    <property type="evidence" value="ECO:0007669"/>
    <property type="project" value="UniProtKB-KW"/>
</dbReference>
<evidence type="ECO:0000256" key="12">
    <source>
        <dbReference type="ARBA" id="ARBA00023175"/>
    </source>
</evidence>
<evidence type="ECO:0000256" key="5">
    <source>
        <dbReference type="ARBA" id="ARBA00022527"/>
    </source>
</evidence>
<keyword evidence="12 17" id="KW-0505">Motor protein</keyword>
<keyword evidence="10 17" id="KW-0067">ATP-binding</keyword>
<dbReference type="PRINTS" id="PR00193">
    <property type="entry name" value="MYOSINHEAVY"/>
</dbReference>
<dbReference type="SUPFAM" id="SSF52540">
    <property type="entry name" value="P-loop containing nucleoside triphosphate hydrolases"/>
    <property type="match status" value="1"/>
</dbReference>
<evidence type="ECO:0000256" key="8">
    <source>
        <dbReference type="ARBA" id="ARBA00022741"/>
    </source>
</evidence>
<keyword evidence="6" id="KW-0808">Transferase</keyword>
<feature type="binding site" evidence="17">
    <location>
        <begin position="41"/>
        <end position="48"/>
    </location>
    <ligand>
        <name>ATP</name>
        <dbReference type="ChEBI" id="CHEBI:30616"/>
    </ligand>
</feature>
<dbReference type="InterPro" id="IPR027417">
    <property type="entry name" value="P-loop_NTPase"/>
</dbReference>
<dbReference type="GO" id="GO:0005737">
    <property type="term" value="C:cytoplasm"/>
    <property type="evidence" value="ECO:0007669"/>
    <property type="project" value="UniProtKB-ARBA"/>
</dbReference>
<dbReference type="Gene3D" id="1.20.58.530">
    <property type="match status" value="1"/>
</dbReference>
<dbReference type="EC" id="2.7.11.1" evidence="3"/>
<dbReference type="InterPro" id="IPR001609">
    <property type="entry name" value="Myosin_head_motor_dom-like"/>
</dbReference>
<dbReference type="AlphaFoldDB" id="A0AAD8EHR7"/>
<keyword evidence="9" id="KW-0418">Kinase</keyword>
<evidence type="ECO:0000256" key="18">
    <source>
        <dbReference type="SAM" id="MobiDB-lite"/>
    </source>
</evidence>
<sequence>MYTKYQCKARSDNPPHIYSVADRAYQDAMHHEESQYILLAGETLSGKTTNMFYLLRHLLFLGESPNKVGDNVEKATKIIHALGNAATPFNPNSTRHVLQLEVIYTNTGKVSGAIFWLYQLEKWRVTTANRVQANFHIFYYFYDAMEATGRLKQYNLDGGRKYRYLRTQSSQGSFESTHGPREDPQGNVDKFRELEDQLRYIGFQDDQLDTLCNLIAAVLILGEIKFKQGPENDAELETPDMAVKAAQLLSIDEKKFAWALVNYCIVEKGTAVRRRHTKVEAEEARDVLASAIYSRVVDWIVNVINHKLSFTRAVFGDKYSITVMDMFGFECYKKNDLEQLLVNTLNEQMQYHYNQRVFVWEMQEQQEEEIPFQTLNYYDNKTTIDELMSKSEGFMYLLDEASRTGQGSKYILKSLESREQGGRIKVVSDHEFSVAHYTGKVTYDVREMAEKNRDFLPPEMMDALRLSSDKMVKLLFSNQLSRTGNLTMSAADCGVILGNKKSKWGAALMAENDSKSKRSNPELQGQYSQAHQMRTVATMYRGTSLEILKGLAVGPGSGGTHFVRCIRADLTGQPKGFQEDVVRQQLRALAVIDTAHARQIGYPHRIPFPEFLRRNIQILAFDFDETVDVTKENSRLLLVRLKMEGWVIGKNKVFLKYYNEEYLARAYETQVKKIIKVQTMMRAFLARRNVASRLLQFRKNSDDNKKKETKKSIELTEENASVIIQKQFRGYRVRKQVGPLSRRKLDINTMEFIREYYRKWKARTIFQVLLMYRSAKQQDLVYFSQQVHLYSQTAMSGLTNNNEAISLVKVECGARASLVLGKRRPTVWKRPFHFDYDMPYFDTTYLNDPMTSGIGPSSMIENEMEAWDAPLRRGNSIILISTDKEVQTRDTPTPDENEFQQENHIQVPFCRDPDLMPQRQNKAQRQEFDNRSREWENNNILEDITSKCVQKPTSPIPQQFNKISYNNYYNQSSQVIENNKEQKFPGQRNWRPSSPKTNKQAQISKNKYN</sequence>
<dbReference type="InterPro" id="IPR000048">
    <property type="entry name" value="IQ_motif_EF-hand-BS"/>
</dbReference>
<feature type="non-terminal residue" evidence="20">
    <location>
        <position position="1"/>
    </location>
</feature>
<dbReference type="InterPro" id="IPR036961">
    <property type="entry name" value="Kinesin_motor_dom_sf"/>
</dbReference>
<dbReference type="Pfam" id="PF00063">
    <property type="entry name" value="Myosin_head"/>
    <property type="match status" value="1"/>
</dbReference>
<comment type="similarity">
    <text evidence="17">Belongs to the TRAFAC class myosin-kinesin ATPase superfamily. Myosin family.</text>
</comment>
<keyword evidence="13" id="KW-0206">Cytoskeleton</keyword>
<evidence type="ECO:0000256" key="14">
    <source>
        <dbReference type="ARBA" id="ARBA00023273"/>
    </source>
</evidence>
<feature type="region of interest" description="Disordered" evidence="18">
    <location>
        <begin position="980"/>
        <end position="1009"/>
    </location>
</feature>
<evidence type="ECO:0000313" key="21">
    <source>
        <dbReference type="Proteomes" id="UP001233999"/>
    </source>
</evidence>
<evidence type="ECO:0000256" key="7">
    <source>
        <dbReference type="ARBA" id="ARBA00022737"/>
    </source>
</evidence>
<organism evidence="20 21">
    <name type="scientific">Diploptera punctata</name>
    <name type="common">Pacific beetle cockroach</name>
    <dbReference type="NCBI Taxonomy" id="6984"/>
    <lineage>
        <taxon>Eukaryota</taxon>
        <taxon>Metazoa</taxon>
        <taxon>Ecdysozoa</taxon>
        <taxon>Arthropoda</taxon>
        <taxon>Hexapoda</taxon>
        <taxon>Insecta</taxon>
        <taxon>Pterygota</taxon>
        <taxon>Neoptera</taxon>
        <taxon>Polyneoptera</taxon>
        <taxon>Dictyoptera</taxon>
        <taxon>Blattodea</taxon>
        <taxon>Blaberoidea</taxon>
        <taxon>Blaberidae</taxon>
        <taxon>Diplopterinae</taxon>
        <taxon>Diploptera</taxon>
    </lineage>
</organism>
<comment type="catalytic activity">
    <reaction evidence="16">
        <text>L-seryl-[protein] + ATP = O-phospho-L-seryl-[protein] + ADP + H(+)</text>
        <dbReference type="Rhea" id="RHEA:17989"/>
        <dbReference type="Rhea" id="RHEA-COMP:9863"/>
        <dbReference type="Rhea" id="RHEA-COMP:11604"/>
        <dbReference type="ChEBI" id="CHEBI:15378"/>
        <dbReference type="ChEBI" id="CHEBI:29999"/>
        <dbReference type="ChEBI" id="CHEBI:30616"/>
        <dbReference type="ChEBI" id="CHEBI:83421"/>
        <dbReference type="ChEBI" id="CHEBI:456216"/>
        <dbReference type="EC" id="2.7.11.1"/>
    </reaction>
</comment>
<comment type="caution">
    <text evidence="20">The sequence shown here is derived from an EMBL/GenBank/DDBJ whole genome shotgun (WGS) entry which is preliminary data.</text>
</comment>
<dbReference type="Gene3D" id="3.40.850.10">
    <property type="entry name" value="Kinesin motor domain"/>
    <property type="match status" value="1"/>
</dbReference>
<dbReference type="GO" id="GO:0004674">
    <property type="term" value="F:protein serine/threonine kinase activity"/>
    <property type="evidence" value="ECO:0007669"/>
    <property type="project" value="UniProtKB-KW"/>
</dbReference>
<dbReference type="Pfam" id="PF00612">
    <property type="entry name" value="IQ"/>
    <property type="match status" value="2"/>
</dbReference>
<dbReference type="Gene3D" id="6.20.240.20">
    <property type="match status" value="1"/>
</dbReference>
<dbReference type="SMART" id="SM00242">
    <property type="entry name" value="MYSc"/>
    <property type="match status" value="1"/>
</dbReference>
<comment type="caution">
    <text evidence="17">Lacks conserved residue(s) required for the propagation of feature annotation.</text>
</comment>
<dbReference type="InterPro" id="IPR052409">
    <property type="entry name" value="Myosin-III_kinase_activity"/>
</dbReference>
<keyword evidence="14" id="KW-0966">Cell projection</keyword>
<accession>A0AAD8EHR7</accession>
<dbReference type="Gene3D" id="1.20.5.190">
    <property type="match status" value="1"/>
</dbReference>
<feature type="domain" description="Myosin motor" evidence="19">
    <location>
        <begin position="1"/>
        <end position="671"/>
    </location>
</feature>
<evidence type="ECO:0000256" key="13">
    <source>
        <dbReference type="ARBA" id="ARBA00023212"/>
    </source>
</evidence>
<dbReference type="GO" id="GO:0003779">
    <property type="term" value="F:actin binding"/>
    <property type="evidence" value="ECO:0007669"/>
    <property type="project" value="UniProtKB-KW"/>
</dbReference>
<protein>
    <recommendedName>
        <fullName evidence="3">non-specific serine/threonine protein kinase</fullName>
        <ecNumber evidence="3">2.7.11.1</ecNumber>
    </recommendedName>
</protein>
<reference evidence="20" key="2">
    <citation type="submission" date="2023-05" db="EMBL/GenBank/DDBJ databases">
        <authorList>
            <person name="Fouks B."/>
        </authorList>
    </citation>
    <scope>NUCLEOTIDE SEQUENCE</scope>
    <source>
        <strain evidence="20">Stay&amp;Tobe</strain>
        <tissue evidence="20">Testes</tissue>
    </source>
</reference>
<keyword evidence="7" id="KW-0677">Repeat</keyword>
<dbReference type="GO" id="GO:0000146">
    <property type="term" value="F:microfilament motor activity"/>
    <property type="evidence" value="ECO:0007669"/>
    <property type="project" value="TreeGrafter"/>
</dbReference>
<evidence type="ECO:0000256" key="17">
    <source>
        <dbReference type="PROSITE-ProRule" id="PRU00782"/>
    </source>
</evidence>
<keyword evidence="8 17" id="KW-0547">Nucleotide-binding</keyword>
<evidence type="ECO:0000256" key="9">
    <source>
        <dbReference type="ARBA" id="ARBA00022777"/>
    </source>
</evidence>
<dbReference type="EMBL" id="JASPKZ010003948">
    <property type="protein sequence ID" value="KAJ9591055.1"/>
    <property type="molecule type" value="Genomic_DNA"/>
</dbReference>
<dbReference type="Gene3D" id="1.20.120.720">
    <property type="entry name" value="Myosin VI head, motor domain, U50 subdomain"/>
    <property type="match status" value="1"/>
</dbReference>
<dbReference type="SMART" id="SM00015">
    <property type="entry name" value="IQ"/>
    <property type="match status" value="2"/>
</dbReference>
<evidence type="ECO:0000313" key="20">
    <source>
        <dbReference type="EMBL" id="KAJ9591055.1"/>
    </source>
</evidence>
<feature type="compositionally biased region" description="Polar residues" evidence="18">
    <location>
        <begin position="990"/>
        <end position="1009"/>
    </location>
</feature>
<name>A0AAD8EHR7_DIPPU</name>
<keyword evidence="5" id="KW-0723">Serine/threonine-protein kinase</keyword>
<dbReference type="PROSITE" id="PS51456">
    <property type="entry name" value="MYOSIN_MOTOR"/>
    <property type="match status" value="1"/>
</dbReference>
<evidence type="ECO:0000259" key="19">
    <source>
        <dbReference type="PROSITE" id="PS51456"/>
    </source>
</evidence>
<evidence type="ECO:0000256" key="11">
    <source>
        <dbReference type="ARBA" id="ARBA00023123"/>
    </source>
</evidence>